<dbReference type="Proteomes" id="UP000559256">
    <property type="component" value="Unassembled WGS sequence"/>
</dbReference>
<proteinExistence type="predicted"/>
<sequence length="210" mass="24081">MITLILRIYALYERSRSMLVIMAVTNLSVMGITTWKGLDQGSTRMEPHPEGCVVTVPLDTSLVFLLTLWKSWSMRHYHGFNAQVPDPLIALLFRDGAMYYAFKLLATLANIITYYAYTTEPLSTFTLNFSSIMVSHMLLNLHKSVDEGIFSRQRLIDIDIVPTIPWSESRDLDLETVPSLRRRNGRVHQSIILDTIVDLDDEISEIERDN</sequence>
<dbReference type="AlphaFoldDB" id="A0A8H5GK14"/>
<gene>
    <name evidence="1" type="ORF">D9758_009787</name>
</gene>
<evidence type="ECO:0000313" key="2">
    <source>
        <dbReference type="Proteomes" id="UP000559256"/>
    </source>
</evidence>
<dbReference type="OrthoDB" id="2686513at2759"/>
<protein>
    <submittedName>
        <fullName evidence="1">Uncharacterized protein</fullName>
    </submittedName>
</protein>
<dbReference type="EMBL" id="JAACJM010000023">
    <property type="protein sequence ID" value="KAF5366423.1"/>
    <property type="molecule type" value="Genomic_DNA"/>
</dbReference>
<organism evidence="1 2">
    <name type="scientific">Tetrapyrgos nigripes</name>
    <dbReference type="NCBI Taxonomy" id="182062"/>
    <lineage>
        <taxon>Eukaryota</taxon>
        <taxon>Fungi</taxon>
        <taxon>Dikarya</taxon>
        <taxon>Basidiomycota</taxon>
        <taxon>Agaricomycotina</taxon>
        <taxon>Agaricomycetes</taxon>
        <taxon>Agaricomycetidae</taxon>
        <taxon>Agaricales</taxon>
        <taxon>Marasmiineae</taxon>
        <taxon>Marasmiaceae</taxon>
        <taxon>Tetrapyrgos</taxon>
    </lineage>
</organism>
<comment type="caution">
    <text evidence="1">The sequence shown here is derived from an EMBL/GenBank/DDBJ whole genome shotgun (WGS) entry which is preliminary data.</text>
</comment>
<name>A0A8H5GK14_9AGAR</name>
<keyword evidence="2" id="KW-1185">Reference proteome</keyword>
<accession>A0A8H5GK14</accession>
<reference evidence="1 2" key="1">
    <citation type="journal article" date="2020" name="ISME J.">
        <title>Uncovering the hidden diversity of litter-decomposition mechanisms in mushroom-forming fungi.</title>
        <authorList>
            <person name="Floudas D."/>
            <person name="Bentzer J."/>
            <person name="Ahren D."/>
            <person name="Johansson T."/>
            <person name="Persson P."/>
            <person name="Tunlid A."/>
        </authorList>
    </citation>
    <scope>NUCLEOTIDE SEQUENCE [LARGE SCALE GENOMIC DNA]</scope>
    <source>
        <strain evidence="1 2">CBS 291.85</strain>
    </source>
</reference>
<evidence type="ECO:0000313" key="1">
    <source>
        <dbReference type="EMBL" id="KAF5366423.1"/>
    </source>
</evidence>